<keyword evidence="3" id="KW-1185">Reference proteome</keyword>
<comment type="caution">
    <text evidence="2">The sequence shown here is derived from an EMBL/GenBank/DDBJ whole genome shotgun (WGS) entry which is preliminary data.</text>
</comment>
<evidence type="ECO:0000313" key="2">
    <source>
        <dbReference type="EMBL" id="KAJ4919355.1"/>
    </source>
</evidence>
<feature type="region of interest" description="Disordered" evidence="1">
    <location>
        <begin position="48"/>
        <end position="75"/>
    </location>
</feature>
<evidence type="ECO:0000313" key="3">
    <source>
        <dbReference type="Proteomes" id="UP001219934"/>
    </source>
</evidence>
<organism evidence="2 3">
    <name type="scientific">Pogonophryne albipinna</name>
    <dbReference type="NCBI Taxonomy" id="1090488"/>
    <lineage>
        <taxon>Eukaryota</taxon>
        <taxon>Metazoa</taxon>
        <taxon>Chordata</taxon>
        <taxon>Craniata</taxon>
        <taxon>Vertebrata</taxon>
        <taxon>Euteleostomi</taxon>
        <taxon>Actinopterygii</taxon>
        <taxon>Neopterygii</taxon>
        <taxon>Teleostei</taxon>
        <taxon>Neoteleostei</taxon>
        <taxon>Acanthomorphata</taxon>
        <taxon>Eupercaria</taxon>
        <taxon>Perciformes</taxon>
        <taxon>Notothenioidei</taxon>
        <taxon>Pogonophryne</taxon>
    </lineage>
</organism>
<dbReference type="EMBL" id="JAPTMU010000302">
    <property type="protein sequence ID" value="KAJ4919355.1"/>
    <property type="molecule type" value="Genomic_DNA"/>
</dbReference>
<evidence type="ECO:0000256" key="1">
    <source>
        <dbReference type="SAM" id="MobiDB-lite"/>
    </source>
</evidence>
<proteinExistence type="predicted"/>
<reference evidence="2" key="1">
    <citation type="submission" date="2022-11" db="EMBL/GenBank/DDBJ databases">
        <title>Chromosome-level genome of Pogonophryne albipinna.</title>
        <authorList>
            <person name="Jo E."/>
        </authorList>
    </citation>
    <scope>NUCLEOTIDE SEQUENCE</scope>
    <source>
        <strain evidence="2">SGF0006</strain>
        <tissue evidence="2">Muscle</tissue>
    </source>
</reference>
<sequence length="139" mass="15197">MTHCLVLSPSVITFPLPAVTPLTSPLRFVTHRGPPHSFQGNHWLLAKERRDGGPTGAEEEQRSPAHPLTPRGAFRDTALIRNKQIGRVEHCSFPAPAGSLKHLKVSQQSSSGSAQIHRDFPPVSIDLFRGSSVHSLTTR</sequence>
<protein>
    <submittedName>
        <fullName evidence="2">Uncharacterized protein</fullName>
    </submittedName>
</protein>
<gene>
    <name evidence="2" type="ORF">JOQ06_000770</name>
</gene>
<dbReference type="Proteomes" id="UP001219934">
    <property type="component" value="Unassembled WGS sequence"/>
</dbReference>
<name>A0AAD6A6M9_9TELE</name>
<accession>A0AAD6A6M9</accession>
<dbReference type="AlphaFoldDB" id="A0AAD6A6M9"/>